<sequence>MSAIKLGAPFRRRFAFEALSQWMQRFAAFFATKRGLASALHSGDAAYEALPGHFELRLQPALQSLLASGIAAGQVRSDVAADDLLGAVARLSLSGSRDPKQVERMVALLADGLRLREAR</sequence>
<keyword evidence="3" id="KW-1185">Reference proteome</keyword>
<organism evidence="2 3">
    <name type="scientific">Nitrospirillum iridis</name>
    <dbReference type="NCBI Taxonomy" id="765888"/>
    <lineage>
        <taxon>Bacteria</taxon>
        <taxon>Pseudomonadati</taxon>
        <taxon>Pseudomonadota</taxon>
        <taxon>Alphaproteobacteria</taxon>
        <taxon>Rhodospirillales</taxon>
        <taxon>Azospirillaceae</taxon>
        <taxon>Nitrospirillum</taxon>
    </lineage>
</organism>
<dbReference type="InterPro" id="IPR036271">
    <property type="entry name" value="Tet_transcr_reg_TetR-rel_C_sf"/>
</dbReference>
<evidence type="ECO:0000259" key="1">
    <source>
        <dbReference type="Pfam" id="PF21597"/>
    </source>
</evidence>
<accession>A0A7X0ECV1</accession>
<dbReference type="Pfam" id="PF21597">
    <property type="entry name" value="TetR_C_43"/>
    <property type="match status" value="1"/>
</dbReference>
<feature type="domain" description="Transcriptional regulator SbtR-like C-terminal" evidence="1">
    <location>
        <begin position="17"/>
        <end position="114"/>
    </location>
</feature>
<name>A0A7X0ECV1_9PROT</name>
<dbReference type="Gene3D" id="1.10.357.10">
    <property type="entry name" value="Tetracycline Repressor, domain 2"/>
    <property type="match status" value="1"/>
</dbReference>
<evidence type="ECO:0000313" key="3">
    <source>
        <dbReference type="Proteomes" id="UP000539175"/>
    </source>
</evidence>
<proteinExistence type="predicted"/>
<dbReference type="Proteomes" id="UP000539175">
    <property type="component" value="Unassembled WGS sequence"/>
</dbReference>
<dbReference type="AlphaFoldDB" id="A0A7X0ECV1"/>
<protein>
    <recommendedName>
        <fullName evidence="1">Transcriptional regulator SbtR-like C-terminal domain-containing protein</fullName>
    </recommendedName>
</protein>
<reference evidence="2 3" key="1">
    <citation type="submission" date="2020-08" db="EMBL/GenBank/DDBJ databases">
        <title>Genomic Encyclopedia of Type Strains, Phase IV (KMG-IV): sequencing the most valuable type-strain genomes for metagenomic binning, comparative biology and taxonomic classification.</title>
        <authorList>
            <person name="Goeker M."/>
        </authorList>
    </citation>
    <scope>NUCLEOTIDE SEQUENCE [LARGE SCALE GENOMIC DNA]</scope>
    <source>
        <strain evidence="2 3">DSM 22198</strain>
    </source>
</reference>
<dbReference type="SUPFAM" id="SSF48498">
    <property type="entry name" value="Tetracyclin repressor-like, C-terminal domain"/>
    <property type="match status" value="1"/>
</dbReference>
<dbReference type="InterPro" id="IPR049445">
    <property type="entry name" value="TetR_SbtR-like_C"/>
</dbReference>
<dbReference type="RefSeq" id="WP_184801153.1">
    <property type="nucleotide sequence ID" value="NZ_JACIIZ010000006.1"/>
</dbReference>
<dbReference type="EMBL" id="JACIIZ010000006">
    <property type="protein sequence ID" value="MBB6252132.1"/>
    <property type="molecule type" value="Genomic_DNA"/>
</dbReference>
<evidence type="ECO:0000313" key="2">
    <source>
        <dbReference type="EMBL" id="MBB6252132.1"/>
    </source>
</evidence>
<comment type="caution">
    <text evidence="2">The sequence shown here is derived from an EMBL/GenBank/DDBJ whole genome shotgun (WGS) entry which is preliminary data.</text>
</comment>
<gene>
    <name evidence="2" type="ORF">FHS74_002692</name>
</gene>